<dbReference type="Gene3D" id="1.10.3110.10">
    <property type="entry name" value="protoporphyrinogen ix oxidase, domain 3"/>
    <property type="match status" value="1"/>
</dbReference>
<name>A0ABR4I391_9EURO</name>
<keyword evidence="3" id="KW-1185">Reference proteome</keyword>
<evidence type="ECO:0000313" key="3">
    <source>
        <dbReference type="Proteomes" id="UP001610335"/>
    </source>
</evidence>
<evidence type="ECO:0000259" key="1">
    <source>
        <dbReference type="Pfam" id="PF01593"/>
    </source>
</evidence>
<dbReference type="SUPFAM" id="SSF51905">
    <property type="entry name" value="FAD/NAD(P)-binding domain"/>
    <property type="match status" value="1"/>
</dbReference>
<dbReference type="PANTHER" id="PTHR42923:SF17">
    <property type="entry name" value="AMINE OXIDASE DOMAIN-CONTAINING PROTEIN"/>
    <property type="match status" value="1"/>
</dbReference>
<comment type="caution">
    <text evidence="2">The sequence shown here is derived from an EMBL/GenBank/DDBJ whole genome shotgun (WGS) entry which is preliminary data.</text>
</comment>
<dbReference type="PANTHER" id="PTHR42923">
    <property type="entry name" value="PROTOPORPHYRINOGEN OXIDASE"/>
    <property type="match status" value="1"/>
</dbReference>
<organism evidence="2 3">
    <name type="scientific">Aspergillus cavernicola</name>
    <dbReference type="NCBI Taxonomy" id="176166"/>
    <lineage>
        <taxon>Eukaryota</taxon>
        <taxon>Fungi</taxon>
        <taxon>Dikarya</taxon>
        <taxon>Ascomycota</taxon>
        <taxon>Pezizomycotina</taxon>
        <taxon>Eurotiomycetes</taxon>
        <taxon>Eurotiomycetidae</taxon>
        <taxon>Eurotiales</taxon>
        <taxon>Aspergillaceae</taxon>
        <taxon>Aspergillus</taxon>
        <taxon>Aspergillus subgen. Nidulantes</taxon>
    </lineage>
</organism>
<reference evidence="2 3" key="1">
    <citation type="submission" date="2024-07" db="EMBL/GenBank/DDBJ databases">
        <title>Section-level genome sequencing and comparative genomics of Aspergillus sections Usti and Cavernicolus.</title>
        <authorList>
            <consortium name="Lawrence Berkeley National Laboratory"/>
            <person name="Nybo J.L."/>
            <person name="Vesth T.C."/>
            <person name="Theobald S."/>
            <person name="Frisvad J.C."/>
            <person name="Larsen T.O."/>
            <person name="Kjaerboelling I."/>
            <person name="Rothschild-Mancinelli K."/>
            <person name="Lyhne E.K."/>
            <person name="Kogle M.E."/>
            <person name="Barry K."/>
            <person name="Clum A."/>
            <person name="Na H."/>
            <person name="Ledsgaard L."/>
            <person name="Lin J."/>
            <person name="Lipzen A."/>
            <person name="Kuo A."/>
            <person name="Riley R."/>
            <person name="Mondo S."/>
            <person name="LaButti K."/>
            <person name="Haridas S."/>
            <person name="Pangalinan J."/>
            <person name="Salamov A.A."/>
            <person name="Simmons B.A."/>
            <person name="Magnuson J.K."/>
            <person name="Chen J."/>
            <person name="Drula E."/>
            <person name="Henrissat B."/>
            <person name="Wiebenga A."/>
            <person name="Lubbers R.J."/>
            <person name="Gomes A.C."/>
            <person name="Makela M.R."/>
            <person name="Stajich J."/>
            <person name="Grigoriev I.V."/>
            <person name="Mortensen U.H."/>
            <person name="De vries R.P."/>
            <person name="Baker S.E."/>
            <person name="Andersen M.R."/>
        </authorList>
    </citation>
    <scope>NUCLEOTIDE SEQUENCE [LARGE SCALE GENOMIC DNA]</scope>
    <source>
        <strain evidence="2 3">CBS 600.67</strain>
    </source>
</reference>
<evidence type="ECO:0000313" key="2">
    <source>
        <dbReference type="EMBL" id="KAL2822228.1"/>
    </source>
</evidence>
<dbReference type="Gene3D" id="3.90.660.20">
    <property type="entry name" value="Protoporphyrinogen oxidase, mitochondrial, domain 2"/>
    <property type="match status" value="1"/>
</dbReference>
<gene>
    <name evidence="2" type="ORF">BDW59DRAFT_163821</name>
</gene>
<sequence length="469" mass="52550">MAPSQPRPPKRIAIVGGGISGIACLWGLRDSDYEVHLYEAEDKLGGHANSVPFHGNGNVRNVDTGFVVMNEGKYPHFSAFIKALGVETIVTDMSFSVSDRDGSMEWASASFWAFVGGFSNLFRPWFWRLVFDIIRFNHFATDILEEKPESRKLDQLESIREYLTRQKYSAQFKRYYLIPMMAAPWCLNPEEAARTFPAETLIQFMAQHRLLSMLTRTLQWCSFSNGSGMYIDAFVRRLPANHHLHVGMAVHRITRNKGSCVSVITHTGAEEMFDHVVLAVHAEIALQILGDEASALECDVLGAFETNKAVCVLHSDETVCIYALHLILILNKSTGPPSATVGPCCLELYPSVEGYSALANDKRYNRIYLSALCEARGWYVYRHPKITPKSVQALKRLPSLRYGGDVSFAGAWMGYGFHEDGFVAGLQVAKKIIGEKHDTFDDKGCSQTWMSHVIRRIVSIVQGIIEVLD</sequence>
<dbReference type="EMBL" id="JBFXLS010000059">
    <property type="protein sequence ID" value="KAL2822228.1"/>
    <property type="molecule type" value="Genomic_DNA"/>
</dbReference>
<dbReference type="Gene3D" id="3.50.50.60">
    <property type="entry name" value="FAD/NAD(P)-binding domain"/>
    <property type="match status" value="1"/>
</dbReference>
<dbReference type="InterPro" id="IPR002937">
    <property type="entry name" value="Amino_oxidase"/>
</dbReference>
<feature type="domain" description="Amine oxidase" evidence="1">
    <location>
        <begin position="19"/>
        <end position="285"/>
    </location>
</feature>
<dbReference type="PROSITE" id="PS51257">
    <property type="entry name" value="PROKAR_LIPOPROTEIN"/>
    <property type="match status" value="1"/>
</dbReference>
<protein>
    <recommendedName>
        <fullName evidence="1">Amine oxidase domain-containing protein</fullName>
    </recommendedName>
</protein>
<dbReference type="InterPro" id="IPR050464">
    <property type="entry name" value="Zeta_carotene_desat/Oxidored"/>
</dbReference>
<proteinExistence type="predicted"/>
<dbReference type="Pfam" id="PF01593">
    <property type="entry name" value="Amino_oxidase"/>
    <property type="match status" value="1"/>
</dbReference>
<dbReference type="InterPro" id="IPR036188">
    <property type="entry name" value="FAD/NAD-bd_sf"/>
</dbReference>
<dbReference type="Proteomes" id="UP001610335">
    <property type="component" value="Unassembled WGS sequence"/>
</dbReference>
<accession>A0ABR4I391</accession>